<evidence type="ECO:0000313" key="12">
    <source>
        <dbReference type="EMBL" id="CEO87867.1"/>
    </source>
</evidence>
<dbReference type="Gene3D" id="3.40.50.300">
    <property type="entry name" value="P-loop containing nucleotide triphosphate hydrolases"/>
    <property type="match status" value="2"/>
</dbReference>
<evidence type="ECO:0000256" key="9">
    <source>
        <dbReference type="ARBA" id="ARBA00023136"/>
    </source>
</evidence>
<dbReference type="NCBIfam" id="NF010167">
    <property type="entry name" value="PRK13648.1"/>
    <property type="match status" value="2"/>
</dbReference>
<evidence type="ECO:0000256" key="4">
    <source>
        <dbReference type="ARBA" id="ARBA00022475"/>
    </source>
</evidence>
<evidence type="ECO:0000256" key="10">
    <source>
        <dbReference type="ARBA" id="ARBA00025157"/>
    </source>
</evidence>
<dbReference type="PROSITE" id="PS50893">
    <property type="entry name" value="ABC_TRANSPORTER_2"/>
    <property type="match status" value="2"/>
</dbReference>
<evidence type="ECO:0000256" key="1">
    <source>
        <dbReference type="ARBA" id="ARBA00004202"/>
    </source>
</evidence>
<keyword evidence="6" id="KW-0547">Nucleotide-binding</keyword>
<dbReference type="GO" id="GO:0042626">
    <property type="term" value="F:ATPase-coupled transmembrane transporter activity"/>
    <property type="evidence" value="ECO:0007669"/>
    <property type="project" value="TreeGrafter"/>
</dbReference>
<dbReference type="InterPro" id="IPR003593">
    <property type="entry name" value="AAA+_ATPase"/>
</dbReference>
<dbReference type="AlphaFoldDB" id="A0A0B7MJP2"/>
<dbReference type="PANTHER" id="PTHR43553">
    <property type="entry name" value="HEAVY METAL TRANSPORTER"/>
    <property type="match status" value="1"/>
</dbReference>
<dbReference type="GO" id="GO:0005524">
    <property type="term" value="F:ATP binding"/>
    <property type="evidence" value="ECO:0007669"/>
    <property type="project" value="UniProtKB-KW"/>
</dbReference>
<dbReference type="PROSITE" id="PS00211">
    <property type="entry name" value="ABC_TRANSPORTER_1"/>
    <property type="match status" value="2"/>
</dbReference>
<feature type="domain" description="ABC transporter" evidence="11">
    <location>
        <begin position="4"/>
        <end position="242"/>
    </location>
</feature>
<evidence type="ECO:0000256" key="7">
    <source>
        <dbReference type="ARBA" id="ARBA00022840"/>
    </source>
</evidence>
<dbReference type="InterPro" id="IPR003439">
    <property type="entry name" value="ABC_transporter-like_ATP-bd"/>
</dbReference>
<evidence type="ECO:0000259" key="11">
    <source>
        <dbReference type="PROSITE" id="PS50893"/>
    </source>
</evidence>
<dbReference type="Pfam" id="PF00005">
    <property type="entry name" value="ABC_tran"/>
    <property type="match status" value="2"/>
</dbReference>
<dbReference type="InterPro" id="IPR050095">
    <property type="entry name" value="ECF_ABC_transporter_ATP-bd"/>
</dbReference>
<dbReference type="EMBL" id="CDRZ01000036">
    <property type="protein sequence ID" value="CEO87867.1"/>
    <property type="molecule type" value="Genomic_DNA"/>
</dbReference>
<dbReference type="SUPFAM" id="SSF52540">
    <property type="entry name" value="P-loop containing nucleoside triphosphate hydrolases"/>
    <property type="match status" value="2"/>
</dbReference>
<comment type="similarity">
    <text evidence="2">Belongs to the ABC transporter superfamily.</text>
</comment>
<comment type="subcellular location">
    <subcellularLocation>
        <location evidence="1">Cell membrane</location>
        <topology evidence="1">Peripheral membrane protein</topology>
    </subcellularLocation>
</comment>
<dbReference type="CDD" id="cd03225">
    <property type="entry name" value="ABC_cobalt_CbiO_domain1"/>
    <property type="match status" value="2"/>
</dbReference>
<gene>
    <name evidence="12" type="ORF">SSCH_1300004</name>
</gene>
<keyword evidence="4" id="KW-1003">Cell membrane</keyword>
<dbReference type="GO" id="GO:0016887">
    <property type="term" value="F:ATP hydrolysis activity"/>
    <property type="evidence" value="ECO:0007669"/>
    <property type="project" value="InterPro"/>
</dbReference>
<dbReference type="Proteomes" id="UP000046155">
    <property type="component" value="Unassembled WGS sequence"/>
</dbReference>
<keyword evidence="7" id="KW-0067">ATP-binding</keyword>
<dbReference type="GO" id="GO:0043190">
    <property type="term" value="C:ATP-binding cassette (ABC) transporter complex"/>
    <property type="evidence" value="ECO:0007669"/>
    <property type="project" value="TreeGrafter"/>
</dbReference>
<name>A0A0B7MJP2_9FIRM</name>
<evidence type="ECO:0000313" key="13">
    <source>
        <dbReference type="Proteomes" id="UP000046155"/>
    </source>
</evidence>
<evidence type="ECO:0000256" key="5">
    <source>
        <dbReference type="ARBA" id="ARBA00022737"/>
    </source>
</evidence>
<organism evidence="12 13">
    <name type="scientific">Syntrophaceticus schinkii</name>
    <dbReference type="NCBI Taxonomy" id="499207"/>
    <lineage>
        <taxon>Bacteria</taxon>
        <taxon>Bacillati</taxon>
        <taxon>Bacillota</taxon>
        <taxon>Clostridia</taxon>
        <taxon>Thermoanaerobacterales</taxon>
        <taxon>Thermoanaerobacterales Family III. Incertae Sedis</taxon>
        <taxon>Syntrophaceticus</taxon>
    </lineage>
</organism>
<keyword evidence="3" id="KW-0813">Transport</keyword>
<keyword evidence="13" id="KW-1185">Reference proteome</keyword>
<reference evidence="13" key="1">
    <citation type="submission" date="2015-01" db="EMBL/GenBank/DDBJ databases">
        <authorList>
            <person name="Manzoor Shahid"/>
            <person name="Zubair Saima"/>
        </authorList>
    </citation>
    <scope>NUCLEOTIDE SEQUENCE [LARGE SCALE GENOMIC DNA]</scope>
    <source>
        <strain evidence="13">Sp3</strain>
    </source>
</reference>
<dbReference type="PANTHER" id="PTHR43553:SF23">
    <property type="entry name" value="ABC TRANSPORTER ATP-BINDING COMPONENT"/>
    <property type="match status" value="1"/>
</dbReference>
<keyword evidence="5" id="KW-0677">Repeat</keyword>
<evidence type="ECO:0000256" key="6">
    <source>
        <dbReference type="ARBA" id="ARBA00022741"/>
    </source>
</evidence>
<dbReference type="OrthoDB" id="501320at2"/>
<protein>
    <submittedName>
        <fullName evidence="12">Putative enzyme</fullName>
        <ecNumber evidence="12">3.6.3.-</ecNumber>
    </submittedName>
</protein>
<evidence type="ECO:0000256" key="2">
    <source>
        <dbReference type="ARBA" id="ARBA00005417"/>
    </source>
</evidence>
<dbReference type="InterPro" id="IPR027417">
    <property type="entry name" value="P-loop_NTPase"/>
</dbReference>
<evidence type="ECO:0000256" key="3">
    <source>
        <dbReference type="ARBA" id="ARBA00022448"/>
    </source>
</evidence>
<comment type="function">
    <text evidence="10">Probably part of an ABC transporter complex. Responsible for energy coupling to the transport system.</text>
</comment>
<feature type="domain" description="ABC transporter" evidence="11">
    <location>
        <begin position="299"/>
        <end position="534"/>
    </location>
</feature>
<dbReference type="InterPro" id="IPR015856">
    <property type="entry name" value="ABC_transpr_CbiO/EcfA_su"/>
</dbReference>
<keyword evidence="12" id="KW-0378">Hydrolase</keyword>
<keyword evidence="8" id="KW-1278">Translocase</keyword>
<sequence>MEIIKFNDVSFSYAGCENRAIKNLNINIYPAEFILVCGKSGCGKSTFLRQMKQELAPDGDLSGEVLYNGTAIDELSPYVSAAEIGFVHQRPEKQIVTDKVWHELAFGLESLGMSTKVIRSRVAEMASFFGIQTWFRKSVIELSGGQKQLLNLASVMAMQPKVLILDEPTSELDPIASTDFISILRKINLELGTTIIISEHRLEEVFPIADKVLVMEEGEAQKYGTPLEVGEFLSSYGKSHPMYEGLPTAMKVFSEVNPEGKCPITVRDGKIWLSSLLGDNPQVQRINETNKTPKKEPVIQIKDAWFRYSKGADDVIRDLSLTINKGELFSIIGGNGVGKSTLLRLITGANIAYRGKILLNGKEINKYKYHELFTENLCMLPQNPKALFTEPSAIEDLLDMLDDNKYTEDERLQKAEDMLEILGLSHLAEMHPYDLSGGEQQRLALGKVLLLNPKILLLDEPTKGLDPFYKRILAGIFKKLQKEDVTVVMVTHDVEFCAEYFDICAFLFDGTVISQDTPRGLYSGNSFYTTASNRMSKHLFENAITCEDVIHLCEQNMIQNVMS</sequence>
<dbReference type="EC" id="3.6.3.-" evidence="12"/>
<keyword evidence="9" id="KW-0472">Membrane</keyword>
<dbReference type="InterPro" id="IPR017871">
    <property type="entry name" value="ABC_transporter-like_CS"/>
</dbReference>
<dbReference type="SMART" id="SM00382">
    <property type="entry name" value="AAA"/>
    <property type="match status" value="2"/>
</dbReference>
<accession>A0A0B7MJP2</accession>
<proteinExistence type="inferred from homology"/>
<dbReference type="RefSeq" id="WP_044664151.1">
    <property type="nucleotide sequence ID" value="NZ_CDRZ01000036.1"/>
</dbReference>
<evidence type="ECO:0000256" key="8">
    <source>
        <dbReference type="ARBA" id="ARBA00022967"/>
    </source>
</evidence>